<dbReference type="RefSeq" id="WP_200554849.1">
    <property type="nucleotide sequence ID" value="NZ_JAEPES010000001.1"/>
</dbReference>
<accession>A0A934SP69</accession>
<comment type="caution">
    <text evidence="1">The sequence shown here is derived from an EMBL/GenBank/DDBJ whole genome shotgun (WGS) entry which is preliminary data.</text>
</comment>
<dbReference type="AlphaFoldDB" id="A0A934SP69"/>
<gene>
    <name evidence="1" type="ORF">IV501_02640</name>
</gene>
<proteinExistence type="predicted"/>
<dbReference type="Proteomes" id="UP000636458">
    <property type="component" value="Unassembled WGS sequence"/>
</dbReference>
<evidence type="ECO:0000313" key="2">
    <source>
        <dbReference type="Proteomes" id="UP000636458"/>
    </source>
</evidence>
<organism evidence="1 2">
    <name type="scientific">Lacisediminihabitans changchengi</name>
    <dbReference type="NCBI Taxonomy" id="2787634"/>
    <lineage>
        <taxon>Bacteria</taxon>
        <taxon>Bacillati</taxon>
        <taxon>Actinomycetota</taxon>
        <taxon>Actinomycetes</taxon>
        <taxon>Micrococcales</taxon>
        <taxon>Microbacteriaceae</taxon>
        <taxon>Lacisediminihabitans</taxon>
    </lineage>
</organism>
<protein>
    <submittedName>
        <fullName evidence="1">Uncharacterized protein</fullName>
    </submittedName>
</protein>
<keyword evidence="2" id="KW-1185">Reference proteome</keyword>
<sequence>MFDLAPALGLADQDVPALRQYDTVLMTGGMVRADLVKPRHVSALLDEGLDARRIVFLGGFRPFAGDEAELARAIGIDANDEFGAMVAGMKAAFGPLGEAVVAGVEESTPFGSWRELRWSRGAMEFVVLAAPSSVPESRRADTADTYRFWAEQRRAPGERNALMVTTPIYVPYQGAAAVQELGLAHGLAVQTVGTSAAANDLGEFSQVFTAAHHLQELRSAIRGMRSLRAALS</sequence>
<name>A0A934SP69_9MICO</name>
<dbReference type="EMBL" id="JAEPES010000001">
    <property type="protein sequence ID" value="MBK4346523.1"/>
    <property type="molecule type" value="Genomic_DNA"/>
</dbReference>
<evidence type="ECO:0000313" key="1">
    <source>
        <dbReference type="EMBL" id="MBK4346523.1"/>
    </source>
</evidence>
<reference evidence="1" key="1">
    <citation type="submission" date="2021-01" db="EMBL/GenBank/DDBJ databases">
        <title>Lacisediminihabitans sp. nov. strain G11-30, isolated from Antarctic Soil.</title>
        <authorList>
            <person name="Li J."/>
        </authorList>
    </citation>
    <scope>NUCLEOTIDE SEQUENCE</scope>
    <source>
        <strain evidence="1">G11-30</strain>
    </source>
</reference>